<gene>
    <name evidence="2" type="ORF">LX32DRAFT_720594</name>
</gene>
<comment type="caution">
    <text evidence="2">The sequence shown here is derived from an EMBL/GenBank/DDBJ whole genome shotgun (WGS) entry which is preliminary data.</text>
</comment>
<keyword evidence="1" id="KW-0472">Membrane</keyword>
<keyword evidence="3" id="KW-1185">Reference proteome</keyword>
<reference evidence="2" key="1">
    <citation type="submission" date="2021-06" db="EMBL/GenBank/DDBJ databases">
        <title>Comparative genomics, transcriptomics and evolutionary studies reveal genomic signatures of adaptation to plant cell wall in hemibiotrophic fungi.</title>
        <authorList>
            <consortium name="DOE Joint Genome Institute"/>
            <person name="Baroncelli R."/>
            <person name="Diaz J.F."/>
            <person name="Benocci T."/>
            <person name="Peng M."/>
            <person name="Battaglia E."/>
            <person name="Haridas S."/>
            <person name="Andreopoulos W."/>
            <person name="Labutti K."/>
            <person name="Pangilinan J."/>
            <person name="Floch G.L."/>
            <person name="Makela M.R."/>
            <person name="Henrissat B."/>
            <person name="Grigoriev I.V."/>
            <person name="Crouch J.A."/>
            <person name="De Vries R.P."/>
            <person name="Sukno S.A."/>
            <person name="Thon M.R."/>
        </authorList>
    </citation>
    <scope>NUCLEOTIDE SEQUENCE</scope>
    <source>
        <strain evidence="2">MAFF235873</strain>
    </source>
</reference>
<keyword evidence="1" id="KW-1133">Transmembrane helix</keyword>
<organism evidence="2 3">
    <name type="scientific">Colletotrichum zoysiae</name>
    <dbReference type="NCBI Taxonomy" id="1216348"/>
    <lineage>
        <taxon>Eukaryota</taxon>
        <taxon>Fungi</taxon>
        <taxon>Dikarya</taxon>
        <taxon>Ascomycota</taxon>
        <taxon>Pezizomycotina</taxon>
        <taxon>Sordariomycetes</taxon>
        <taxon>Hypocreomycetidae</taxon>
        <taxon>Glomerellales</taxon>
        <taxon>Glomerellaceae</taxon>
        <taxon>Colletotrichum</taxon>
        <taxon>Colletotrichum graminicola species complex</taxon>
    </lineage>
</organism>
<name>A0AAD9HHU0_9PEZI</name>
<feature type="transmembrane region" description="Helical" evidence="1">
    <location>
        <begin position="151"/>
        <end position="171"/>
    </location>
</feature>
<protein>
    <submittedName>
        <fullName evidence="2">Uncharacterized protein</fullName>
    </submittedName>
</protein>
<keyword evidence="1" id="KW-0812">Transmembrane</keyword>
<evidence type="ECO:0000256" key="1">
    <source>
        <dbReference type="SAM" id="Phobius"/>
    </source>
</evidence>
<evidence type="ECO:0000313" key="3">
    <source>
        <dbReference type="Proteomes" id="UP001232148"/>
    </source>
</evidence>
<feature type="transmembrane region" description="Helical" evidence="1">
    <location>
        <begin position="79"/>
        <end position="100"/>
    </location>
</feature>
<feature type="transmembrane region" description="Helical" evidence="1">
    <location>
        <begin position="292"/>
        <end position="314"/>
    </location>
</feature>
<proteinExistence type="predicted"/>
<dbReference type="AlphaFoldDB" id="A0AAD9HHU0"/>
<dbReference type="Proteomes" id="UP001232148">
    <property type="component" value="Unassembled WGS sequence"/>
</dbReference>
<accession>A0AAD9HHU0</accession>
<feature type="transmembrane region" description="Helical" evidence="1">
    <location>
        <begin position="112"/>
        <end position="131"/>
    </location>
</feature>
<evidence type="ECO:0000313" key="2">
    <source>
        <dbReference type="EMBL" id="KAK2028329.1"/>
    </source>
</evidence>
<feature type="transmembrane region" description="Helical" evidence="1">
    <location>
        <begin position="214"/>
        <end position="247"/>
    </location>
</feature>
<sequence>MHLYFLGLSLVGYDSLWGRIIRSGVVASIASVKQTGMFPNGDRLRTVFTSLRGLDQFLVPAVIFYNDILSNNSIADRMLLVSLFTTMQTTAHCMLVLGWRRGRRPWWAQMEHLFWGVFNQAWGAAAVYPLYCFTHTSRFLDDETNSSEAFALLPTAVLGALTPAMLLYPAFNSACSVNLRQGLIAFYRFTPLILTRKISKYLARYPRFEDSKKYVAVSLVLSGLAASAGHGYVLLNAVAVGFSRVFLPAGHIDLTQPTVIADGSRTFLQWDVFVITATLVPFADLVLRSGRYVGLTVASSVLSPGAVLAFALAAKAVS</sequence>
<dbReference type="EMBL" id="MU842880">
    <property type="protein sequence ID" value="KAK2028329.1"/>
    <property type="molecule type" value="Genomic_DNA"/>
</dbReference>